<accession>A0A6P8GAA8</accession>
<keyword evidence="13" id="KW-0496">Mitochondrion</keyword>
<feature type="transmembrane region" description="Helical" evidence="20">
    <location>
        <begin position="782"/>
        <end position="799"/>
    </location>
</feature>
<evidence type="ECO:0000256" key="7">
    <source>
        <dbReference type="ARBA" id="ARBA00022857"/>
    </source>
</evidence>
<comment type="function">
    <text evidence="16">The transhydrogenation between NADH and NADP is coupled to respiration and ATP hydrolysis and functions as a proton pump across the membrane. May play a role in reactive oxygen species (ROS) detoxification in the adrenal gland.</text>
</comment>
<feature type="domain" description="Alanine dehydrogenase/pyridine nucleotide transhydrogenase N-terminal" evidence="22">
    <location>
        <begin position="61"/>
        <end position="200"/>
    </location>
</feature>
<comment type="subunit">
    <text evidence="3">Homodimer.</text>
</comment>
<dbReference type="OrthoDB" id="37244at2759"/>
<evidence type="ECO:0000256" key="6">
    <source>
        <dbReference type="ARBA" id="ARBA00022792"/>
    </source>
</evidence>
<evidence type="ECO:0000256" key="15">
    <source>
        <dbReference type="ARBA" id="ARBA00048202"/>
    </source>
</evidence>
<feature type="transmembrane region" description="Helical" evidence="20">
    <location>
        <begin position="705"/>
        <end position="726"/>
    </location>
</feature>
<keyword evidence="10 20" id="KW-1133">Transmembrane helix</keyword>
<dbReference type="Gene3D" id="3.40.50.720">
    <property type="entry name" value="NAD(P)-binding Rossmann-like Domain"/>
    <property type="match status" value="2"/>
</dbReference>
<keyword evidence="14 20" id="KW-0472">Membrane</keyword>
<feature type="transmembrane region" description="Helical" evidence="20">
    <location>
        <begin position="742"/>
        <end position="762"/>
    </location>
</feature>
<dbReference type="GO" id="GO:0050661">
    <property type="term" value="F:NADP binding"/>
    <property type="evidence" value="ECO:0007669"/>
    <property type="project" value="TreeGrafter"/>
</dbReference>
<feature type="transmembrane region" description="Helical" evidence="20">
    <location>
        <begin position="860"/>
        <end position="881"/>
    </location>
</feature>
<dbReference type="RefSeq" id="XP_031433471.1">
    <property type="nucleotide sequence ID" value="XM_031577611.2"/>
</dbReference>
<keyword evidence="23" id="KW-1185">Reference proteome</keyword>
<feature type="transmembrane region" description="Helical" evidence="20">
    <location>
        <begin position="599"/>
        <end position="618"/>
    </location>
</feature>
<evidence type="ECO:0000256" key="9">
    <source>
        <dbReference type="ARBA" id="ARBA00022967"/>
    </source>
</evidence>
<keyword evidence="11" id="KW-0007">Acetylation</keyword>
<dbReference type="InterPro" id="IPR007698">
    <property type="entry name" value="AlaDH/PNT_NAD(H)-bd"/>
</dbReference>
<dbReference type="SUPFAM" id="SSF52283">
    <property type="entry name" value="Formate/glycerate dehydrogenase catalytic domain-like"/>
    <property type="match status" value="1"/>
</dbReference>
<dbReference type="SMART" id="SM01003">
    <property type="entry name" value="AlaDh_PNT_N"/>
    <property type="match status" value="1"/>
</dbReference>
<proteinExistence type="inferred from homology"/>
<evidence type="ECO:0000256" key="18">
    <source>
        <dbReference type="ARBA" id="ARBA00074145"/>
    </source>
</evidence>
<evidence type="ECO:0000256" key="5">
    <source>
        <dbReference type="ARBA" id="ARBA00022692"/>
    </source>
</evidence>
<evidence type="ECO:0000256" key="3">
    <source>
        <dbReference type="ARBA" id="ARBA00011738"/>
    </source>
</evidence>
<dbReference type="Pfam" id="PF02233">
    <property type="entry name" value="PNTB"/>
    <property type="match status" value="1"/>
</dbReference>
<dbReference type="PANTHER" id="PTHR10160:SF22">
    <property type="entry name" value="NAD(P) TRANSHYDROGENASE, MITOCHONDRIAL"/>
    <property type="match status" value="1"/>
</dbReference>
<dbReference type="NCBIfam" id="TIGR00561">
    <property type="entry name" value="pntA"/>
    <property type="match status" value="1"/>
</dbReference>
<dbReference type="KEGG" id="char:105909333"/>
<dbReference type="AlphaFoldDB" id="A0A6P8GAA8"/>
<dbReference type="SUPFAM" id="SSF51735">
    <property type="entry name" value="NAD(P)-binding Rossmann-fold domains"/>
    <property type="match status" value="1"/>
</dbReference>
<dbReference type="GO" id="GO:0008750">
    <property type="term" value="F:proton-translocating NAD(P)+ transhydrogenase activity"/>
    <property type="evidence" value="ECO:0007669"/>
    <property type="project" value="UniProtKB-EC"/>
</dbReference>
<dbReference type="InterPro" id="IPR026255">
    <property type="entry name" value="NADP_transhyd_a"/>
</dbReference>
<protein>
    <recommendedName>
        <fullName evidence="18">NAD(P) transhydrogenase, mitochondrial</fullName>
        <ecNumber evidence="4">7.1.1.1</ecNumber>
    </recommendedName>
    <alternativeName>
        <fullName evidence="19">Nicotinamide nucleotide transhydrogenase</fullName>
    </alternativeName>
</protein>
<evidence type="ECO:0000256" key="10">
    <source>
        <dbReference type="ARBA" id="ARBA00022989"/>
    </source>
</evidence>
<dbReference type="FunFam" id="3.40.50.720:FF:000028">
    <property type="entry name" value="NAD(P) transhydrogenase subunit alpha"/>
    <property type="match status" value="1"/>
</dbReference>
<keyword evidence="12" id="KW-0520">NAD</keyword>
<evidence type="ECO:0000256" key="8">
    <source>
        <dbReference type="ARBA" id="ARBA00022946"/>
    </source>
</evidence>
<dbReference type="SUPFAM" id="SSF52467">
    <property type="entry name" value="DHS-like NAD/FAD-binding domain"/>
    <property type="match status" value="1"/>
</dbReference>
<evidence type="ECO:0000256" key="16">
    <source>
        <dbReference type="ARBA" id="ARBA00054910"/>
    </source>
</evidence>
<dbReference type="SMART" id="SM01002">
    <property type="entry name" value="AlaDh_PNT_C"/>
    <property type="match status" value="1"/>
</dbReference>
<reference evidence="24" key="1">
    <citation type="submission" date="2025-08" db="UniProtKB">
        <authorList>
            <consortium name="RefSeq"/>
        </authorList>
    </citation>
    <scope>IDENTIFICATION</scope>
</reference>
<dbReference type="Proteomes" id="UP000515152">
    <property type="component" value="Chromosome 12"/>
</dbReference>
<evidence type="ECO:0000256" key="12">
    <source>
        <dbReference type="ARBA" id="ARBA00023027"/>
    </source>
</evidence>
<keyword evidence="9" id="KW-1278">Translocase</keyword>
<keyword evidence="8" id="KW-0809">Transit peptide</keyword>
<feature type="transmembrane region" description="Helical" evidence="20">
    <location>
        <begin position="674"/>
        <end position="693"/>
    </location>
</feature>
<evidence type="ECO:0000259" key="21">
    <source>
        <dbReference type="SMART" id="SM01002"/>
    </source>
</evidence>
<dbReference type="GO" id="GO:0016491">
    <property type="term" value="F:oxidoreductase activity"/>
    <property type="evidence" value="ECO:0007669"/>
    <property type="project" value="InterPro"/>
</dbReference>
<feature type="transmembrane region" description="Helical" evidence="20">
    <location>
        <begin position="624"/>
        <end position="641"/>
    </location>
</feature>
<dbReference type="NCBIfam" id="NF006942">
    <property type="entry name" value="PRK09424.1"/>
    <property type="match status" value="1"/>
</dbReference>
<dbReference type="Pfam" id="PF05222">
    <property type="entry name" value="AlaDh_PNT_N"/>
    <property type="match status" value="1"/>
</dbReference>
<dbReference type="Gene3D" id="3.40.50.1220">
    <property type="entry name" value="TPP-binding domain"/>
    <property type="match status" value="1"/>
</dbReference>
<dbReference type="CDD" id="cd05304">
    <property type="entry name" value="Rubrum_tdh"/>
    <property type="match status" value="1"/>
</dbReference>
<evidence type="ECO:0000256" key="4">
    <source>
        <dbReference type="ARBA" id="ARBA00012943"/>
    </source>
</evidence>
<keyword evidence="5 20" id="KW-0812">Transmembrane</keyword>
<evidence type="ECO:0000256" key="11">
    <source>
        <dbReference type="ARBA" id="ARBA00022990"/>
    </source>
</evidence>
<dbReference type="InterPro" id="IPR034300">
    <property type="entry name" value="PNTB-like"/>
</dbReference>
<dbReference type="GeneID" id="105909333"/>
<dbReference type="InterPro" id="IPR036291">
    <property type="entry name" value="NAD(P)-bd_dom_sf"/>
</dbReference>
<dbReference type="EC" id="7.1.1.1" evidence="4"/>
<evidence type="ECO:0000313" key="24">
    <source>
        <dbReference type="RefSeq" id="XP_031433471.1"/>
    </source>
</evidence>
<dbReference type="GO" id="GO:0005743">
    <property type="term" value="C:mitochondrial inner membrane"/>
    <property type="evidence" value="ECO:0007669"/>
    <property type="project" value="UniProtKB-SubCell"/>
</dbReference>
<dbReference type="Pfam" id="PF01262">
    <property type="entry name" value="AlaDh_PNT_C"/>
    <property type="match status" value="1"/>
</dbReference>
<dbReference type="InterPro" id="IPR029035">
    <property type="entry name" value="DHS-like_NAD/FAD-binding_dom"/>
</dbReference>
<comment type="similarity">
    <text evidence="17">In the C-terminal section; belongs to the PNT beta subunit family.</text>
</comment>
<dbReference type="Pfam" id="PF12769">
    <property type="entry name" value="PNTB_4TM"/>
    <property type="match status" value="1"/>
</dbReference>
<comment type="catalytic activity">
    <reaction evidence="15">
        <text>NAD(+) + NADPH + H(+)(in) = NADH + NADP(+) + H(+)(out)</text>
        <dbReference type="Rhea" id="RHEA:47992"/>
        <dbReference type="ChEBI" id="CHEBI:15378"/>
        <dbReference type="ChEBI" id="CHEBI:57540"/>
        <dbReference type="ChEBI" id="CHEBI:57783"/>
        <dbReference type="ChEBI" id="CHEBI:57945"/>
        <dbReference type="ChEBI" id="CHEBI:58349"/>
        <dbReference type="EC" id="7.1.1.1"/>
    </reaction>
</comment>
<organism evidence="23 24">
    <name type="scientific">Clupea harengus</name>
    <name type="common">Atlantic herring</name>
    <dbReference type="NCBI Taxonomy" id="7950"/>
    <lineage>
        <taxon>Eukaryota</taxon>
        <taxon>Metazoa</taxon>
        <taxon>Chordata</taxon>
        <taxon>Craniata</taxon>
        <taxon>Vertebrata</taxon>
        <taxon>Euteleostomi</taxon>
        <taxon>Actinopterygii</taxon>
        <taxon>Neopterygii</taxon>
        <taxon>Teleostei</taxon>
        <taxon>Clupei</taxon>
        <taxon>Clupeiformes</taxon>
        <taxon>Clupeoidei</taxon>
        <taxon>Clupeidae</taxon>
        <taxon>Clupea</taxon>
    </lineage>
</organism>
<evidence type="ECO:0000256" key="20">
    <source>
        <dbReference type="SAM" id="Phobius"/>
    </source>
</evidence>
<dbReference type="InterPro" id="IPR024605">
    <property type="entry name" value="NADP_transhyd_a_C"/>
</dbReference>
<dbReference type="CTD" id="23530"/>
<comment type="subcellular location">
    <subcellularLocation>
        <location evidence="1">Mitochondrion inner membrane</location>
        <topology evidence="1">Multi-pass membrane protein</topology>
        <orientation evidence="1">Matrix side</orientation>
    </subcellularLocation>
</comment>
<sequence length="1086" mass="113080">MASLLRAVATSCSTPLLSGVACAKLQAVKNVRTPCLRFFRTQQALQCSASPGVPYKQLTVGVPKEVFQNERRVAISPAGVQALVKQGFNVVVETGAGDSAKFPDEMYTAAGAAIKDAKEVFASDMLLKVRAPMLNPALDAHEIDLMKEGSTLVSFIYPAQNPELMEQLSQKKATVLAMDQVPRVTIAQGFDALSSMANIAGYKAVVLAANNFGRFFTGQITAAGKVPPAKVLIIGGGVAGLASAGTARAMGAIVRGFDTREAALEQFKSLGAEPLAVDMKEAGEGQGGYAKEMSPAFIEAEMKLFAKQCLDVDIIVTTALIPGRKAPILITKDMVESMKDGSVVVDLAAEAGGNIETTVPGELSVHNGVVHVGYTDLPSRLPTQSSTLYSNNITKLIRAISPDKDHFFLDVKEAFGYGTMDHVVRGSIVMQDGKVLFPAPAPNNVPVAAAPIKKKTKKELEAEKAAAISPFAATLTTTGAYAGGLGTLLGLGLCAPHAAFPQMVTTFGLAGLVGYHTVWGVTPALHSPLMSVTNAISGLTAVGGLSLMGGGYTPTNTAETLAVLAAFISSVNIAGGFLVTKKMLDMFKRPTDPPEFNYLWMLPTGVFVGGYGVALQSGYNIEQMMYLGSGLCCVGALGGLSNQKTARLGNALGMMGVAGGIAATLGLLKPSPELLAQMSAAMAVGGTAGLTLAKRVQITDLPQLVAAFHSLVGLAAVLTCVSEYMVEYPHFATDPAANLTKIIAYMGTFIGGVTFSGSLVAYGKLQGMLSSSPLMLPGRHALNASLMAGSVGAMIPYMLDPSYTTGITCLGGVSALSAVMGVTLTAAIGGADMPVVITVLNSYSGWALCAEGFLLNNNLLTIVGALIGSSGAILSYIMCVAMNRSLANVILGGYGTSSTGSGKPMEITGTHTEVNVDQSVEMIKDAQSVIIVPGYGLCAAKAQYPIAELVKLLVEQGKKVRFGIHPVAGRMPGQLNVLLAEAGVPYDVVLEMDEINEDFNDTDLVLVIGANDTVNSAAQEDPNSIIAGMPVLEVWKSKQVIVMKRSLGVGYAAVDNPVFYKPNTAMLLGDAKKTCDALASKVRQEE</sequence>
<evidence type="ECO:0000256" key="1">
    <source>
        <dbReference type="ARBA" id="ARBA00004292"/>
    </source>
</evidence>
<evidence type="ECO:0000259" key="22">
    <source>
        <dbReference type="SMART" id="SM01003"/>
    </source>
</evidence>
<feature type="domain" description="Alanine dehydrogenase/pyridine nucleotide transhydrogenase NAD(H)-binding" evidence="21">
    <location>
        <begin position="209"/>
        <end position="373"/>
    </location>
</feature>
<evidence type="ECO:0000256" key="17">
    <source>
        <dbReference type="ARBA" id="ARBA00061558"/>
    </source>
</evidence>
<dbReference type="PROSITE" id="PS51257">
    <property type="entry name" value="PROKAR_LIPOPROTEIN"/>
    <property type="match status" value="1"/>
</dbReference>
<gene>
    <name evidence="24" type="primary">nnt</name>
</gene>
<feature type="transmembrane region" description="Helical" evidence="20">
    <location>
        <begin position="648"/>
        <end position="668"/>
    </location>
</feature>
<evidence type="ECO:0000256" key="2">
    <source>
        <dbReference type="ARBA" id="ARBA00005624"/>
    </source>
</evidence>
<comment type="similarity">
    <text evidence="2">In the N-terminal section; belongs to the AlaDH/PNT family.</text>
</comment>
<dbReference type="PROSITE" id="PS00836">
    <property type="entry name" value="ALADH_PNT_1"/>
    <property type="match status" value="1"/>
</dbReference>
<feature type="transmembrane region" description="Helical" evidence="20">
    <location>
        <begin position="561"/>
        <end position="579"/>
    </location>
</feature>
<evidence type="ECO:0000256" key="14">
    <source>
        <dbReference type="ARBA" id="ARBA00023136"/>
    </source>
</evidence>
<dbReference type="InterPro" id="IPR007886">
    <property type="entry name" value="AlaDH/PNT_N"/>
</dbReference>
<dbReference type="GO" id="GO:0006740">
    <property type="term" value="P:NADPH regeneration"/>
    <property type="evidence" value="ECO:0007669"/>
    <property type="project" value="TreeGrafter"/>
</dbReference>
<dbReference type="FunFam" id="3.40.50.1220:FF:000002">
    <property type="entry name" value="NAD(P) transhydrogenase subunit beta"/>
    <property type="match status" value="1"/>
</dbReference>
<keyword evidence="6" id="KW-0999">Mitochondrion inner membrane</keyword>
<dbReference type="InterPro" id="IPR008142">
    <property type="entry name" value="AlaDH/PNT_CS1"/>
</dbReference>
<evidence type="ECO:0000256" key="13">
    <source>
        <dbReference type="ARBA" id="ARBA00023128"/>
    </source>
</evidence>
<evidence type="ECO:0000256" key="19">
    <source>
        <dbReference type="ARBA" id="ARBA00079255"/>
    </source>
</evidence>
<evidence type="ECO:0000313" key="23">
    <source>
        <dbReference type="Proteomes" id="UP000515152"/>
    </source>
</evidence>
<dbReference type="PANTHER" id="PTHR10160">
    <property type="entry name" value="NAD(P) TRANSHYDROGENASE"/>
    <property type="match status" value="1"/>
</dbReference>
<keyword evidence="7" id="KW-0521">NADP</keyword>
<name>A0A6P8GAA8_CLUHA</name>